<dbReference type="OrthoDB" id="4173178at2"/>
<evidence type="ECO:0000313" key="1">
    <source>
        <dbReference type="EMBL" id="SDO66361.1"/>
    </source>
</evidence>
<dbReference type="EMBL" id="FNJB01000004">
    <property type="protein sequence ID" value="SDO66361.1"/>
    <property type="molecule type" value="Genomic_DNA"/>
</dbReference>
<dbReference type="AlphaFoldDB" id="A0A1H0LED0"/>
<sequence>MTEHTEGGGDGGEPRLIDFEERCPDCDVAVGEAHIHHEDDGGCDIARCLMTGLQRLMCDLDHDCGQDLWTGWWPGQLDCERLGWMLGPGFPDLRRLYAEATWDAHRCAWVASP</sequence>
<reference evidence="2" key="1">
    <citation type="submission" date="2016-10" db="EMBL/GenBank/DDBJ databases">
        <authorList>
            <person name="Varghese N."/>
            <person name="Submissions S."/>
        </authorList>
    </citation>
    <scope>NUCLEOTIDE SEQUENCE [LARGE SCALE GENOMIC DNA]</scope>
    <source>
        <strain evidence="2">IBRC-M 10655</strain>
    </source>
</reference>
<protein>
    <submittedName>
        <fullName evidence="1">Uncharacterized protein</fullName>
    </submittedName>
</protein>
<name>A0A1H0LED0_9PSEU</name>
<keyword evidence="2" id="KW-1185">Reference proteome</keyword>
<gene>
    <name evidence="1" type="ORF">SAMN05192558_104110</name>
</gene>
<dbReference type="Proteomes" id="UP000199651">
    <property type="component" value="Unassembled WGS sequence"/>
</dbReference>
<dbReference type="STRING" id="504798.SAMN05421871_109187"/>
<accession>A0A1H0LED0</accession>
<proteinExistence type="predicted"/>
<dbReference type="RefSeq" id="WP_091373269.1">
    <property type="nucleotide sequence ID" value="NZ_FNDV01000009.1"/>
</dbReference>
<organism evidence="1 2">
    <name type="scientific">Actinokineospora alba</name>
    <dbReference type="NCBI Taxonomy" id="504798"/>
    <lineage>
        <taxon>Bacteria</taxon>
        <taxon>Bacillati</taxon>
        <taxon>Actinomycetota</taxon>
        <taxon>Actinomycetes</taxon>
        <taxon>Pseudonocardiales</taxon>
        <taxon>Pseudonocardiaceae</taxon>
        <taxon>Actinokineospora</taxon>
    </lineage>
</organism>
<evidence type="ECO:0000313" key="2">
    <source>
        <dbReference type="Proteomes" id="UP000199651"/>
    </source>
</evidence>